<dbReference type="GO" id="GO:0000287">
    <property type="term" value="F:magnesium ion binding"/>
    <property type="evidence" value="ECO:0007669"/>
    <property type="project" value="TreeGrafter"/>
</dbReference>
<keyword evidence="2" id="KW-0479">Metal-binding</keyword>
<dbReference type="InterPro" id="IPR029065">
    <property type="entry name" value="Enolase_C-like"/>
</dbReference>
<dbReference type="SFLD" id="SFLDS00001">
    <property type="entry name" value="Enolase"/>
    <property type="match status" value="1"/>
</dbReference>
<evidence type="ECO:0000256" key="2">
    <source>
        <dbReference type="ARBA" id="ARBA00022723"/>
    </source>
</evidence>
<dbReference type="RefSeq" id="WP_046425714.1">
    <property type="nucleotide sequence ID" value="NZ_LBDA02000017.1"/>
</dbReference>
<dbReference type="InterPro" id="IPR018110">
    <property type="entry name" value="Mandel_Rmase/mucon_lact_enz_CS"/>
</dbReference>
<dbReference type="OrthoDB" id="9796450at2"/>
<dbReference type="Pfam" id="PF02746">
    <property type="entry name" value="MR_MLE_N"/>
    <property type="match status" value="1"/>
</dbReference>
<dbReference type="InterPro" id="IPR029017">
    <property type="entry name" value="Enolase-like_N"/>
</dbReference>
<dbReference type="SMART" id="SM00922">
    <property type="entry name" value="MR_MLE"/>
    <property type="match status" value="1"/>
</dbReference>
<evidence type="ECO:0000256" key="3">
    <source>
        <dbReference type="ARBA" id="ARBA00022842"/>
    </source>
</evidence>
<organism evidence="5 6">
    <name type="scientific">Streptomyces malaysiense</name>
    <dbReference type="NCBI Taxonomy" id="1428626"/>
    <lineage>
        <taxon>Bacteria</taxon>
        <taxon>Bacillati</taxon>
        <taxon>Actinomycetota</taxon>
        <taxon>Actinomycetes</taxon>
        <taxon>Kitasatosporales</taxon>
        <taxon>Streptomycetaceae</taxon>
        <taxon>Streptomyces</taxon>
    </lineage>
</organism>
<dbReference type="AlphaFoldDB" id="A0A1J4Q6D5"/>
<dbReference type="InterPro" id="IPR013342">
    <property type="entry name" value="Mandelate_racemase_C"/>
</dbReference>
<dbReference type="Proteomes" id="UP000034838">
    <property type="component" value="Unassembled WGS sequence"/>
</dbReference>
<evidence type="ECO:0000313" key="5">
    <source>
        <dbReference type="EMBL" id="OIK27918.1"/>
    </source>
</evidence>
<dbReference type="SUPFAM" id="SSF51604">
    <property type="entry name" value="Enolase C-terminal domain-like"/>
    <property type="match status" value="1"/>
</dbReference>
<dbReference type="InterPro" id="IPR013341">
    <property type="entry name" value="Mandelate_racemase_N_dom"/>
</dbReference>
<dbReference type="InterPro" id="IPR046945">
    <property type="entry name" value="RHMD-like"/>
</dbReference>
<gene>
    <name evidence="5" type="ORF">VT52_009045</name>
</gene>
<dbReference type="Gene3D" id="3.30.390.10">
    <property type="entry name" value="Enolase-like, N-terminal domain"/>
    <property type="match status" value="1"/>
</dbReference>
<dbReference type="InterPro" id="IPR036849">
    <property type="entry name" value="Enolase-like_C_sf"/>
</dbReference>
<protein>
    <submittedName>
        <fullName evidence="5">Mandelate racemase</fullName>
    </submittedName>
</protein>
<reference evidence="5" key="1">
    <citation type="submission" date="2016-10" db="EMBL/GenBank/DDBJ databases">
        <title>Genome sequence of Streptomyces malaysiense MUSC 136.</title>
        <authorList>
            <person name="Lee L.-H."/>
            <person name="Ser H.-L."/>
        </authorList>
    </citation>
    <scope>NUCLEOTIDE SEQUENCE [LARGE SCALE GENOMIC DNA]</scope>
    <source>
        <strain evidence="5">MUSC 136</strain>
    </source>
</reference>
<dbReference type="GO" id="GO:0016836">
    <property type="term" value="F:hydro-lyase activity"/>
    <property type="evidence" value="ECO:0007669"/>
    <property type="project" value="TreeGrafter"/>
</dbReference>
<dbReference type="EMBL" id="LBDA02000017">
    <property type="protein sequence ID" value="OIK27918.1"/>
    <property type="molecule type" value="Genomic_DNA"/>
</dbReference>
<dbReference type="SFLD" id="SFLDG00179">
    <property type="entry name" value="mandelate_racemase"/>
    <property type="match status" value="1"/>
</dbReference>
<evidence type="ECO:0000256" key="1">
    <source>
        <dbReference type="ARBA" id="ARBA00001946"/>
    </source>
</evidence>
<proteinExistence type="predicted"/>
<dbReference type="PANTHER" id="PTHR13794">
    <property type="entry name" value="ENOLASE SUPERFAMILY, MANDELATE RACEMASE"/>
    <property type="match status" value="1"/>
</dbReference>
<name>A0A1J4Q6D5_9ACTN</name>
<dbReference type="GO" id="GO:0016052">
    <property type="term" value="P:carbohydrate catabolic process"/>
    <property type="evidence" value="ECO:0007669"/>
    <property type="project" value="TreeGrafter"/>
</dbReference>
<dbReference type="GO" id="GO:0009063">
    <property type="term" value="P:amino acid catabolic process"/>
    <property type="evidence" value="ECO:0007669"/>
    <property type="project" value="InterPro"/>
</dbReference>
<dbReference type="PROSITE" id="PS00908">
    <property type="entry name" value="MR_MLE_1"/>
    <property type="match status" value="1"/>
</dbReference>
<dbReference type="Gene3D" id="3.20.20.120">
    <property type="entry name" value="Enolase-like C-terminal domain"/>
    <property type="match status" value="1"/>
</dbReference>
<dbReference type="PANTHER" id="PTHR13794:SF58">
    <property type="entry name" value="MITOCHONDRIAL ENOLASE SUPERFAMILY MEMBER 1"/>
    <property type="match status" value="1"/>
</dbReference>
<comment type="cofactor">
    <cofactor evidence="1">
        <name>Mg(2+)</name>
        <dbReference type="ChEBI" id="CHEBI:18420"/>
    </cofactor>
</comment>
<evidence type="ECO:0000259" key="4">
    <source>
        <dbReference type="SMART" id="SM00922"/>
    </source>
</evidence>
<sequence>MPRGETHSAPGEPVVDGLETAVYTVPTDVPEGDGTLAWDSTTMIVVRVHAGDTTGLGYTYGAPATAHVIERQLADVATGRSGWDVPAVNEAMNRAVRNAGRPGLVAGAISAVDIALWDLKARLLDLPLVRLLGRSRAVVPVYGSGGFTTYDALRQDRQLRTWTEEQGIGRVKIKIGESWGGAEPRDRERIAAARRSIGDETELYVDANGAYTHKQAVRLGPHLEDHGVTWFEEPVSSDDLTGLALTRRAVTADVTAGEYGYTLPYFAAMLDAEAVDCLQADVTRCGGITVWLRAAALAEARGTQISGHCAPHLHAHAAAAVPNLRHLEWFHDHVRVEELMFEGTLDPAGGALHPGASGAPGLGLTLRTETARRYRVA</sequence>
<feature type="domain" description="Mandelate racemase/muconate lactonizing enzyme C-terminal" evidence="4">
    <location>
        <begin position="153"/>
        <end position="253"/>
    </location>
</feature>
<dbReference type="Pfam" id="PF13378">
    <property type="entry name" value="MR_MLE_C"/>
    <property type="match status" value="1"/>
</dbReference>
<dbReference type="SUPFAM" id="SSF54826">
    <property type="entry name" value="Enolase N-terminal domain-like"/>
    <property type="match status" value="1"/>
</dbReference>
<evidence type="ECO:0000313" key="6">
    <source>
        <dbReference type="Proteomes" id="UP000034838"/>
    </source>
</evidence>
<accession>A0A1J4Q6D5</accession>
<keyword evidence="3" id="KW-0460">Magnesium</keyword>
<comment type="caution">
    <text evidence="5">The sequence shown here is derived from an EMBL/GenBank/DDBJ whole genome shotgun (WGS) entry which is preliminary data.</text>
</comment>
<keyword evidence="6" id="KW-1185">Reference proteome</keyword>